<proteinExistence type="predicted"/>
<sequence length="104" mass="11976">MNPSPFCGFQECSGKDDGPTISSKTYTSNQKLTGRARTILISKAAKRPMLLLEELQRSIAQRHDSVYRKTISRTVQKIWHFRVSGRMSFHGDRMLNKKIQKHLV</sequence>
<keyword evidence="2" id="KW-1185">Reference proteome</keyword>
<evidence type="ECO:0000313" key="1">
    <source>
        <dbReference type="EMBL" id="MEQ2207332.1"/>
    </source>
</evidence>
<name>A0ABV0RGQ5_9TELE</name>
<protein>
    <recommendedName>
        <fullName evidence="3">Transposase Tc1-like domain-containing protein</fullName>
    </recommendedName>
</protein>
<organism evidence="1 2">
    <name type="scientific">Xenoophorus captivus</name>
    <dbReference type="NCBI Taxonomy" id="1517983"/>
    <lineage>
        <taxon>Eukaryota</taxon>
        <taxon>Metazoa</taxon>
        <taxon>Chordata</taxon>
        <taxon>Craniata</taxon>
        <taxon>Vertebrata</taxon>
        <taxon>Euteleostomi</taxon>
        <taxon>Actinopterygii</taxon>
        <taxon>Neopterygii</taxon>
        <taxon>Teleostei</taxon>
        <taxon>Neoteleostei</taxon>
        <taxon>Acanthomorphata</taxon>
        <taxon>Ovalentaria</taxon>
        <taxon>Atherinomorphae</taxon>
        <taxon>Cyprinodontiformes</taxon>
        <taxon>Goodeidae</taxon>
        <taxon>Xenoophorus</taxon>
    </lineage>
</organism>
<accession>A0ABV0RGQ5</accession>
<evidence type="ECO:0000313" key="2">
    <source>
        <dbReference type="Proteomes" id="UP001434883"/>
    </source>
</evidence>
<gene>
    <name evidence="1" type="ORF">XENOCAPTIV_010638</name>
</gene>
<evidence type="ECO:0008006" key="3">
    <source>
        <dbReference type="Google" id="ProtNLM"/>
    </source>
</evidence>
<dbReference type="Proteomes" id="UP001434883">
    <property type="component" value="Unassembled WGS sequence"/>
</dbReference>
<comment type="caution">
    <text evidence="1">The sequence shown here is derived from an EMBL/GenBank/DDBJ whole genome shotgun (WGS) entry which is preliminary data.</text>
</comment>
<reference evidence="1 2" key="1">
    <citation type="submission" date="2021-06" db="EMBL/GenBank/DDBJ databases">
        <authorList>
            <person name="Palmer J.M."/>
        </authorList>
    </citation>
    <scope>NUCLEOTIDE SEQUENCE [LARGE SCALE GENOMIC DNA]</scope>
    <source>
        <strain evidence="1 2">XC_2019</strain>
        <tissue evidence="1">Muscle</tissue>
    </source>
</reference>
<dbReference type="EMBL" id="JAHRIN010044325">
    <property type="protein sequence ID" value="MEQ2207332.1"/>
    <property type="molecule type" value="Genomic_DNA"/>
</dbReference>